<evidence type="ECO:0000256" key="7">
    <source>
        <dbReference type="ARBA" id="ARBA00048628"/>
    </source>
</evidence>
<evidence type="ECO:0000256" key="4">
    <source>
        <dbReference type="ARBA" id="ARBA00022630"/>
    </source>
</evidence>
<name>A0ABU0GIQ5_9CELL</name>
<comment type="cofactor">
    <cofactor evidence="1 8">
        <name>FAD</name>
        <dbReference type="ChEBI" id="CHEBI:57692"/>
    </cofactor>
</comment>
<evidence type="ECO:0000256" key="3">
    <source>
        <dbReference type="ARBA" id="ARBA00006743"/>
    </source>
</evidence>
<sequence length="380" mass="40500">MQPVLPRERTHRVPPGPHPMTLVAEVEAPAPPPARAAGRRAEQAGALDRPTVSFELFPPRNPDAAPRLWRTVRELETVEPDFVSVTYGASGRTRETTRVLVRRLLRETSLTPIAHLTCVGTSRDEVTTIVEEFLDEGVRSFLALRGDPPAGEPDWRPHPDGVHTAAELVELLREIESRRCGRSASQAVRARVRPLSVAVAAFPRGNHATGGTRAQDVQALLAKQEAGADFAISQVFFDAEAYLGLVAEAREAGVTIPIVPGIIPTTDPARLLRVQELTGVPVPQRLLDLLGGTDDPAERHRRGTRAGVDLVNGVLDGGAPGVHVYTFNTHEAALDLLDGADLVGGRRTTVADPAPPTTTAPTTPAAPTGAASTTPRGNLS</sequence>
<keyword evidence="6 8" id="KW-0560">Oxidoreductase</keyword>
<organism evidence="10 11">
    <name type="scientific">Cellulomonas iranensis</name>
    <dbReference type="NCBI Taxonomy" id="76862"/>
    <lineage>
        <taxon>Bacteria</taxon>
        <taxon>Bacillati</taxon>
        <taxon>Actinomycetota</taxon>
        <taxon>Actinomycetes</taxon>
        <taxon>Micrococcales</taxon>
        <taxon>Cellulomonadaceae</taxon>
        <taxon>Cellulomonas</taxon>
    </lineage>
</organism>
<evidence type="ECO:0000256" key="5">
    <source>
        <dbReference type="ARBA" id="ARBA00022827"/>
    </source>
</evidence>
<protein>
    <recommendedName>
        <fullName evidence="8">Methylenetetrahydrofolate reductase</fullName>
    </recommendedName>
</protein>
<feature type="region of interest" description="Disordered" evidence="9">
    <location>
        <begin position="1"/>
        <end position="21"/>
    </location>
</feature>
<reference evidence="10 11" key="1">
    <citation type="submission" date="2023-07" db="EMBL/GenBank/DDBJ databases">
        <title>Sequencing the genomes of 1000 actinobacteria strains.</title>
        <authorList>
            <person name="Klenk H.-P."/>
        </authorList>
    </citation>
    <scope>NUCLEOTIDE SEQUENCE [LARGE SCALE GENOMIC DNA]</scope>
    <source>
        <strain evidence="10 11">DSM 14785</strain>
    </source>
</reference>
<dbReference type="SUPFAM" id="SSF51730">
    <property type="entry name" value="FAD-linked oxidoreductase"/>
    <property type="match status" value="1"/>
</dbReference>
<evidence type="ECO:0000256" key="1">
    <source>
        <dbReference type="ARBA" id="ARBA00001974"/>
    </source>
</evidence>
<evidence type="ECO:0000256" key="9">
    <source>
        <dbReference type="SAM" id="MobiDB-lite"/>
    </source>
</evidence>
<dbReference type="GO" id="GO:0004489">
    <property type="term" value="F:methylenetetrahydrofolate reductase [NAD(P)H] activity"/>
    <property type="evidence" value="ECO:0007669"/>
    <property type="project" value="UniProtKB-EC"/>
</dbReference>
<comment type="pathway">
    <text evidence="2 8">One-carbon metabolism; tetrahydrofolate interconversion.</text>
</comment>
<comment type="catalytic activity">
    <reaction evidence="7">
        <text>(6S)-5-methyl-5,6,7,8-tetrahydrofolate + NAD(+) = (6R)-5,10-methylene-5,6,7,8-tetrahydrofolate + NADH + H(+)</text>
        <dbReference type="Rhea" id="RHEA:19821"/>
        <dbReference type="ChEBI" id="CHEBI:15378"/>
        <dbReference type="ChEBI" id="CHEBI:15636"/>
        <dbReference type="ChEBI" id="CHEBI:18608"/>
        <dbReference type="ChEBI" id="CHEBI:57540"/>
        <dbReference type="ChEBI" id="CHEBI:57945"/>
        <dbReference type="EC" id="1.5.1.54"/>
    </reaction>
    <physiologicalReaction direction="right-to-left" evidence="7">
        <dbReference type="Rhea" id="RHEA:19823"/>
    </physiologicalReaction>
</comment>
<evidence type="ECO:0000313" key="11">
    <source>
        <dbReference type="Proteomes" id="UP001240250"/>
    </source>
</evidence>
<comment type="caution">
    <text evidence="10">The sequence shown here is derived from an EMBL/GenBank/DDBJ whole genome shotgun (WGS) entry which is preliminary data.</text>
</comment>
<dbReference type="Pfam" id="PF02219">
    <property type="entry name" value="MTHFR"/>
    <property type="match status" value="1"/>
</dbReference>
<dbReference type="PANTHER" id="PTHR45754">
    <property type="entry name" value="METHYLENETETRAHYDROFOLATE REDUCTASE"/>
    <property type="match status" value="1"/>
</dbReference>
<dbReference type="Gene3D" id="3.20.20.220">
    <property type="match status" value="1"/>
</dbReference>
<keyword evidence="4 8" id="KW-0285">Flavoprotein</keyword>
<dbReference type="PANTHER" id="PTHR45754:SF3">
    <property type="entry name" value="METHYLENETETRAHYDROFOLATE REDUCTASE (NADPH)"/>
    <property type="match status" value="1"/>
</dbReference>
<evidence type="ECO:0000256" key="8">
    <source>
        <dbReference type="RuleBase" id="RU003862"/>
    </source>
</evidence>
<dbReference type="InterPro" id="IPR029041">
    <property type="entry name" value="FAD-linked_oxidoreductase-like"/>
</dbReference>
<keyword evidence="11" id="KW-1185">Reference proteome</keyword>
<evidence type="ECO:0000313" key="10">
    <source>
        <dbReference type="EMBL" id="MDQ0425217.1"/>
    </source>
</evidence>
<dbReference type="CDD" id="cd00537">
    <property type="entry name" value="MTHFR"/>
    <property type="match status" value="1"/>
</dbReference>
<feature type="region of interest" description="Disordered" evidence="9">
    <location>
        <begin position="347"/>
        <end position="380"/>
    </location>
</feature>
<accession>A0ABU0GIQ5</accession>
<dbReference type="EMBL" id="JAUSVM010000001">
    <property type="protein sequence ID" value="MDQ0425217.1"/>
    <property type="molecule type" value="Genomic_DNA"/>
</dbReference>
<dbReference type="Proteomes" id="UP001240250">
    <property type="component" value="Unassembled WGS sequence"/>
</dbReference>
<gene>
    <name evidence="10" type="ORF">JO380_001598</name>
</gene>
<evidence type="ECO:0000256" key="6">
    <source>
        <dbReference type="ARBA" id="ARBA00023002"/>
    </source>
</evidence>
<dbReference type="InterPro" id="IPR003171">
    <property type="entry name" value="Mehydrof_redctse-like"/>
</dbReference>
<proteinExistence type="inferred from homology"/>
<evidence type="ECO:0000256" key="2">
    <source>
        <dbReference type="ARBA" id="ARBA00004777"/>
    </source>
</evidence>
<keyword evidence="5 8" id="KW-0274">FAD</keyword>
<feature type="compositionally biased region" description="Low complexity" evidence="9">
    <location>
        <begin position="359"/>
        <end position="380"/>
    </location>
</feature>
<comment type="similarity">
    <text evidence="3 8">Belongs to the methylenetetrahydrofolate reductase family.</text>
</comment>